<dbReference type="SUPFAM" id="SSF49401">
    <property type="entry name" value="Bacterial adhesins"/>
    <property type="match status" value="2"/>
</dbReference>
<dbReference type="PANTHER" id="PTHR33420:SF31">
    <property type="entry name" value="TYPE 1 FIMBRIN D-MANNOSE SPECIFIC ADHESIN"/>
    <property type="match status" value="1"/>
</dbReference>
<dbReference type="InterPro" id="IPR036937">
    <property type="entry name" value="Adhesion_dom_fimbrial_sf"/>
</dbReference>
<gene>
    <name evidence="6" type="ORF">GHV41_12425</name>
</gene>
<feature type="domain" description="Fimbrial-type adhesion" evidence="4">
    <location>
        <begin position="194"/>
        <end position="324"/>
    </location>
</feature>
<dbReference type="RefSeq" id="WP_153858729.1">
    <property type="nucleotide sequence ID" value="NZ_CP045913.1"/>
</dbReference>
<evidence type="ECO:0000313" key="7">
    <source>
        <dbReference type="Proteomes" id="UP000381260"/>
    </source>
</evidence>
<name>A0A5Q2V7W1_SERPR</name>
<dbReference type="Pfam" id="PF00419">
    <property type="entry name" value="Fimbrial"/>
    <property type="match status" value="1"/>
</dbReference>
<comment type="subcellular location">
    <subcellularLocation>
        <location evidence="1">Fimbrium</location>
    </subcellularLocation>
</comment>
<dbReference type="InterPro" id="IPR000259">
    <property type="entry name" value="Adhesion_dom_fimbrial"/>
</dbReference>
<evidence type="ECO:0000259" key="4">
    <source>
        <dbReference type="Pfam" id="PF00419"/>
    </source>
</evidence>
<feature type="domain" description="FimH mannose-binding" evidence="5">
    <location>
        <begin position="44"/>
        <end position="183"/>
    </location>
</feature>
<proteinExistence type="predicted"/>
<dbReference type="Proteomes" id="UP000381260">
    <property type="component" value="Chromosome"/>
</dbReference>
<dbReference type="Pfam" id="PF09160">
    <property type="entry name" value="FimH_man-bind"/>
    <property type="match status" value="1"/>
</dbReference>
<reference evidence="6 7" key="1">
    <citation type="submission" date="2019-11" db="EMBL/GenBank/DDBJ databases">
        <title>The Phosphoenolpyruvate Phosphotransferase System Regulates Serratia proteamaculans 336X Biofilm Formation and Wheat Roots colonization.</title>
        <authorList>
            <person name="Liu F."/>
        </authorList>
    </citation>
    <scope>NUCLEOTIDE SEQUENCE [LARGE SCALE GENOMIC DNA]</scope>
    <source>
        <strain evidence="6 7">336X</strain>
    </source>
</reference>
<dbReference type="InterPro" id="IPR008966">
    <property type="entry name" value="Adhesion_dom_sf"/>
</dbReference>
<accession>A0A5Q2V7W1</accession>
<organism evidence="6 7">
    <name type="scientific">Serratia proteamaculans</name>
    <dbReference type="NCBI Taxonomy" id="28151"/>
    <lineage>
        <taxon>Bacteria</taxon>
        <taxon>Pseudomonadati</taxon>
        <taxon>Pseudomonadota</taxon>
        <taxon>Gammaproteobacteria</taxon>
        <taxon>Enterobacterales</taxon>
        <taxon>Yersiniaceae</taxon>
        <taxon>Serratia</taxon>
    </lineage>
</organism>
<evidence type="ECO:0000256" key="1">
    <source>
        <dbReference type="ARBA" id="ARBA00004561"/>
    </source>
</evidence>
<evidence type="ECO:0000256" key="2">
    <source>
        <dbReference type="ARBA" id="ARBA00022729"/>
    </source>
</evidence>
<evidence type="ECO:0000313" key="6">
    <source>
        <dbReference type="EMBL" id="QGH61587.1"/>
    </source>
</evidence>
<sequence>MKFMASVFCFNQRLKQINLIFFIFFISSWSYEALAFHCFSNGVLVSGGEYRLNIKIGPNFNDGKNSFLDLSSQVQCWNDGGFIDTLSLNTGKVELNKEIFGSVSGGVSVRGANYNIPVPNVYIMTLSPVVDEHAWNAKPLPLKMYFNLNKGIGDSLNIKVGDYIGSLGFTMRNNVGSSYTYTWKIYASNNSSLEPSSCTVTAGNPLNVEFGNVERLDIGTAAGTHDVLKSLAIKCQGTDAHSINVKLSMTPTSWSTSQIATSNTDLGVSVSTGDKTLSNNDSFDMAIKGSSTADLTFSLLRNPKTKAAAVATGAFTASATLIVSEP</sequence>
<dbReference type="GO" id="GO:0009289">
    <property type="term" value="C:pilus"/>
    <property type="evidence" value="ECO:0007669"/>
    <property type="project" value="UniProtKB-SubCell"/>
</dbReference>
<dbReference type="EMBL" id="CP045913">
    <property type="protein sequence ID" value="QGH61587.1"/>
    <property type="molecule type" value="Genomic_DNA"/>
</dbReference>
<dbReference type="GO" id="GO:0043709">
    <property type="term" value="P:cell adhesion involved in single-species biofilm formation"/>
    <property type="evidence" value="ECO:0007669"/>
    <property type="project" value="TreeGrafter"/>
</dbReference>
<dbReference type="InterPro" id="IPR015243">
    <property type="entry name" value="FimH_man-bd"/>
</dbReference>
<keyword evidence="3" id="KW-0281">Fimbrium</keyword>
<dbReference type="AlphaFoldDB" id="A0A5Q2V7W1"/>
<keyword evidence="2" id="KW-0732">Signal</keyword>
<dbReference type="InterPro" id="IPR050263">
    <property type="entry name" value="Bact_Fimbrial_Adh_Pro"/>
</dbReference>
<evidence type="ECO:0000256" key="3">
    <source>
        <dbReference type="ARBA" id="ARBA00023263"/>
    </source>
</evidence>
<dbReference type="Gene3D" id="2.60.40.1090">
    <property type="entry name" value="Fimbrial-type adhesion domain"/>
    <property type="match status" value="2"/>
</dbReference>
<evidence type="ECO:0000259" key="5">
    <source>
        <dbReference type="Pfam" id="PF09160"/>
    </source>
</evidence>
<protein>
    <submittedName>
        <fullName evidence="6">Fimbrial protein</fullName>
    </submittedName>
</protein>
<dbReference type="PANTHER" id="PTHR33420">
    <property type="entry name" value="FIMBRIAL SUBUNIT ELFA-RELATED"/>
    <property type="match status" value="1"/>
</dbReference>